<gene>
    <name evidence="1" type="ORF">NIES23_35520</name>
</gene>
<reference evidence="1 2" key="1">
    <citation type="submission" date="2017-06" db="EMBL/GenBank/DDBJ databases">
        <title>Genome sequencing of cyanobaciteial culture collection at National Institute for Environmental Studies (NIES).</title>
        <authorList>
            <person name="Hirose Y."/>
            <person name="Shimura Y."/>
            <person name="Fujisawa T."/>
            <person name="Nakamura Y."/>
            <person name="Kawachi M."/>
        </authorList>
    </citation>
    <scope>NUCLEOTIDE SEQUENCE [LARGE SCALE GENOMIC DNA]</scope>
    <source>
        <strain evidence="1 2">NIES-23</strain>
    </source>
</reference>
<dbReference type="Proteomes" id="UP000217507">
    <property type="component" value="Chromosome"/>
</dbReference>
<protein>
    <submittedName>
        <fullName evidence="1">Uncharacterized protein</fullName>
    </submittedName>
</protein>
<accession>A0A1Z4KP77</accession>
<name>A0A1Z4KP77_ANAVA</name>
<dbReference type="AlphaFoldDB" id="A0A1Z4KP77"/>
<evidence type="ECO:0000313" key="2">
    <source>
        <dbReference type="Proteomes" id="UP000217507"/>
    </source>
</evidence>
<proteinExistence type="predicted"/>
<sequence>MQVIEKNNLFTQISVEESGVAAGGATVYFDQSIYNFIVGTAIDKLFPVDPPTLLQLTEIREYAAQKSIFASPFNDVNPKYFPLDR</sequence>
<evidence type="ECO:0000313" key="1">
    <source>
        <dbReference type="EMBL" id="BAY70744.1"/>
    </source>
</evidence>
<organism evidence="1 2">
    <name type="scientific">Trichormus variabilis NIES-23</name>
    <dbReference type="NCBI Taxonomy" id="1973479"/>
    <lineage>
        <taxon>Bacteria</taxon>
        <taxon>Bacillati</taxon>
        <taxon>Cyanobacteriota</taxon>
        <taxon>Cyanophyceae</taxon>
        <taxon>Nostocales</taxon>
        <taxon>Nostocaceae</taxon>
        <taxon>Trichormus</taxon>
    </lineage>
</organism>
<dbReference type="EMBL" id="AP018216">
    <property type="protein sequence ID" value="BAY70744.1"/>
    <property type="molecule type" value="Genomic_DNA"/>
</dbReference>